<organism evidence="2 3">
    <name type="scientific">Domibacillus aminovorans</name>
    <dbReference type="NCBI Taxonomy" id="29332"/>
    <lineage>
        <taxon>Bacteria</taxon>
        <taxon>Bacillati</taxon>
        <taxon>Bacillota</taxon>
        <taxon>Bacilli</taxon>
        <taxon>Bacillales</taxon>
        <taxon>Bacillaceae</taxon>
        <taxon>Domibacillus</taxon>
    </lineage>
</organism>
<name>A0A177KIP2_9BACI</name>
<dbReference type="OrthoDB" id="9810176at2"/>
<evidence type="ECO:0008006" key="4">
    <source>
        <dbReference type="Google" id="ProtNLM"/>
    </source>
</evidence>
<dbReference type="Pfam" id="PF09858">
    <property type="entry name" value="DUF2085"/>
    <property type="match status" value="1"/>
</dbReference>
<evidence type="ECO:0000313" key="2">
    <source>
        <dbReference type="EMBL" id="OAH53239.1"/>
    </source>
</evidence>
<evidence type="ECO:0000313" key="3">
    <source>
        <dbReference type="Proteomes" id="UP000077271"/>
    </source>
</evidence>
<feature type="transmembrane region" description="Helical" evidence="1">
    <location>
        <begin position="86"/>
        <end position="109"/>
    </location>
</feature>
<evidence type="ECO:0000256" key="1">
    <source>
        <dbReference type="SAM" id="Phobius"/>
    </source>
</evidence>
<feature type="transmembrane region" description="Helical" evidence="1">
    <location>
        <begin position="29"/>
        <end position="49"/>
    </location>
</feature>
<keyword evidence="1" id="KW-0812">Transmembrane</keyword>
<proteinExistence type="predicted"/>
<protein>
    <recommendedName>
        <fullName evidence="4">DUF2085 domain-containing protein</fullName>
    </recommendedName>
</protein>
<keyword evidence="1" id="KW-1133">Transmembrane helix</keyword>
<reference evidence="2 3" key="1">
    <citation type="submission" date="2016-01" db="EMBL/GenBank/DDBJ databases">
        <title>Investigation of taxonomic status of Bacillus aminovorans.</title>
        <authorList>
            <person name="Verma A."/>
            <person name="Pal Y."/>
            <person name="Krishnamurthi S."/>
        </authorList>
    </citation>
    <scope>NUCLEOTIDE SEQUENCE [LARGE SCALE GENOMIC DNA]</scope>
    <source>
        <strain evidence="2 3">DSM 4337</strain>
    </source>
</reference>
<gene>
    <name evidence="2" type="ORF">AWH48_12880</name>
</gene>
<dbReference type="RefSeq" id="WP_026221841.1">
    <property type="nucleotide sequence ID" value="NZ_LQWZ01000036.1"/>
</dbReference>
<dbReference type="InterPro" id="IPR019206">
    <property type="entry name" value="DUF2085_TM"/>
</dbReference>
<dbReference type="Proteomes" id="UP000077271">
    <property type="component" value="Unassembled WGS sequence"/>
</dbReference>
<sequence length="118" mass="13445">MKEFFTLQFMPCHRRPERSLIVCGRQFPICYRCMFLLIGLFLAVPMAFFPPILSFIPSFLMAIALNIPMLLDGFTQKRQFRTSNNLLRVITGFSAGFGLAQFAVSAANIGAELILKWF</sequence>
<dbReference type="EMBL" id="LQWZ01000036">
    <property type="protein sequence ID" value="OAH53239.1"/>
    <property type="molecule type" value="Genomic_DNA"/>
</dbReference>
<comment type="caution">
    <text evidence="2">The sequence shown here is derived from an EMBL/GenBank/DDBJ whole genome shotgun (WGS) entry which is preliminary data.</text>
</comment>
<keyword evidence="1" id="KW-0472">Membrane</keyword>
<dbReference type="AlphaFoldDB" id="A0A177KIP2"/>
<accession>A0A177KIP2</accession>
<feature type="transmembrane region" description="Helical" evidence="1">
    <location>
        <begin position="55"/>
        <end position="74"/>
    </location>
</feature>